<dbReference type="Gene3D" id="1.10.101.10">
    <property type="entry name" value="PGBD-like superfamily/PGBD"/>
    <property type="match status" value="1"/>
</dbReference>
<dbReference type="InterPro" id="IPR002477">
    <property type="entry name" value="Peptidoglycan-bd-like"/>
</dbReference>
<evidence type="ECO:0000256" key="1">
    <source>
        <dbReference type="SAM" id="MobiDB-lite"/>
    </source>
</evidence>
<evidence type="ECO:0000313" key="3">
    <source>
        <dbReference type="EMBL" id="ARF58768.1"/>
    </source>
</evidence>
<organism evidence="3 4">
    <name type="scientific">Streptomyces gilvosporeus</name>
    <dbReference type="NCBI Taxonomy" id="553510"/>
    <lineage>
        <taxon>Bacteria</taxon>
        <taxon>Bacillati</taxon>
        <taxon>Actinomycetota</taxon>
        <taxon>Actinomycetes</taxon>
        <taxon>Kitasatosporales</taxon>
        <taxon>Streptomycetaceae</taxon>
        <taxon>Streptomyces</taxon>
    </lineage>
</organism>
<dbReference type="OrthoDB" id="9815541at2"/>
<accession>A0A1V0U158</accession>
<name>A0A1V0U158_9ACTN</name>
<dbReference type="Proteomes" id="UP000192726">
    <property type="component" value="Chromosome"/>
</dbReference>
<feature type="domain" description="Peptidoglycan binding-like" evidence="2">
    <location>
        <begin position="241"/>
        <end position="297"/>
    </location>
</feature>
<proteinExistence type="predicted"/>
<sequence>MPHEDQFTATGPSFTGAGFPRAGFSTHSTDTVYGVNAVGTFCGVYGESLAPGDESDRQAARDLIGVVGEGNTYGVFGRGRTLAGVVGFGRRGDSGGVFGVSMSSAPGVVGQSRIDFRFALPTGDSATDGGSAIGVLGESGSGTGVSGESSQGAGVSGNSTSGHGGEFSSDQAAQIHLAPSRLTASPPDTGQAGDLLAIQRGAFATLWFCVLPQADDRPAVWGKVHLDRPSVPSPTLEQGAQGQDVKNAQGLLAAHGHDPGPIDGVFGPQTDAATRSFQEEADIVVDGQIGPQTWNALLNQF</sequence>
<evidence type="ECO:0000259" key="2">
    <source>
        <dbReference type="Pfam" id="PF01471"/>
    </source>
</evidence>
<dbReference type="Pfam" id="PF01471">
    <property type="entry name" value="PG_binding_1"/>
    <property type="match status" value="1"/>
</dbReference>
<gene>
    <name evidence="3" type="ORF">B1H19_35390</name>
</gene>
<feature type="region of interest" description="Disordered" evidence="1">
    <location>
        <begin position="130"/>
        <end position="168"/>
    </location>
</feature>
<dbReference type="EMBL" id="CP020569">
    <property type="protein sequence ID" value="ARF58768.1"/>
    <property type="molecule type" value="Genomic_DNA"/>
</dbReference>
<evidence type="ECO:0000313" key="4">
    <source>
        <dbReference type="Proteomes" id="UP000192726"/>
    </source>
</evidence>
<dbReference type="InterPro" id="IPR036365">
    <property type="entry name" value="PGBD-like_sf"/>
</dbReference>
<dbReference type="RefSeq" id="WP_083108960.1">
    <property type="nucleotide sequence ID" value="NZ_CP020569.1"/>
</dbReference>
<dbReference type="KEGG" id="sgv:B1H19_35390"/>
<dbReference type="InterPro" id="IPR036366">
    <property type="entry name" value="PGBDSf"/>
</dbReference>
<reference evidence="3 4" key="1">
    <citation type="submission" date="2017-04" db="EMBL/GenBank/DDBJ databases">
        <title>Complete Genome Sequence of Streptomyces gilvosporeus F607, a Capable Producer of Natamycin.</title>
        <authorList>
            <person name="Zong G."/>
            <person name="Zhong C."/>
            <person name="Fu J."/>
            <person name="Qin R."/>
            <person name="Cao G."/>
        </authorList>
    </citation>
    <scope>NUCLEOTIDE SEQUENCE [LARGE SCALE GENOMIC DNA]</scope>
    <source>
        <strain evidence="3 4">F607</strain>
    </source>
</reference>
<dbReference type="AlphaFoldDB" id="A0A1V0U158"/>
<dbReference type="SUPFAM" id="SSF47090">
    <property type="entry name" value="PGBD-like"/>
    <property type="match status" value="1"/>
</dbReference>
<keyword evidence="4" id="KW-1185">Reference proteome</keyword>
<protein>
    <recommendedName>
        <fullName evidence="2">Peptidoglycan binding-like domain-containing protein</fullName>
    </recommendedName>
</protein>